<evidence type="ECO:0000259" key="4">
    <source>
        <dbReference type="PROSITE" id="PS01124"/>
    </source>
</evidence>
<dbReference type="PANTHER" id="PTHR47893:SF1">
    <property type="entry name" value="REGULATORY PROTEIN PCHR"/>
    <property type="match status" value="1"/>
</dbReference>
<protein>
    <submittedName>
        <fullName evidence="5">Transcriptional regulator AraC family</fullName>
    </submittedName>
</protein>
<evidence type="ECO:0000313" key="6">
    <source>
        <dbReference type="Proteomes" id="UP000031971"/>
    </source>
</evidence>
<evidence type="ECO:0000256" key="3">
    <source>
        <dbReference type="ARBA" id="ARBA00023163"/>
    </source>
</evidence>
<dbReference type="SMART" id="SM00342">
    <property type="entry name" value="HTH_ARAC"/>
    <property type="match status" value="1"/>
</dbReference>
<dbReference type="SUPFAM" id="SSF46689">
    <property type="entry name" value="Homeodomain-like"/>
    <property type="match status" value="1"/>
</dbReference>
<dbReference type="PROSITE" id="PS00041">
    <property type="entry name" value="HTH_ARAC_FAMILY_1"/>
    <property type="match status" value="1"/>
</dbReference>
<gene>
    <name evidence="5" type="ORF">CCC_04137</name>
</gene>
<dbReference type="InterPro" id="IPR009057">
    <property type="entry name" value="Homeodomain-like_sf"/>
</dbReference>
<keyword evidence="3" id="KW-0804">Transcription</keyword>
<reference evidence="5 6" key="1">
    <citation type="submission" date="2015-01" db="EMBL/GenBank/DDBJ databases">
        <title>Genome Sequence of Magnetospirillum magnetotacticum Strain MS-1.</title>
        <authorList>
            <person name="Marinov G.K."/>
            <person name="Smalley M.D."/>
            <person name="DeSalvo G."/>
        </authorList>
    </citation>
    <scope>NUCLEOTIDE SEQUENCE [LARGE SCALE GENOMIC DNA]</scope>
    <source>
        <strain evidence="5 6">MS-1</strain>
    </source>
</reference>
<dbReference type="PANTHER" id="PTHR47893">
    <property type="entry name" value="REGULATORY PROTEIN PCHR"/>
    <property type="match status" value="1"/>
</dbReference>
<accession>A0A0C2V2Q1</accession>
<proteinExistence type="predicted"/>
<dbReference type="InterPro" id="IPR053142">
    <property type="entry name" value="PchR_regulatory_protein"/>
</dbReference>
<keyword evidence="2" id="KW-0238">DNA-binding</keyword>
<dbReference type="PRINTS" id="PR00032">
    <property type="entry name" value="HTHARAC"/>
</dbReference>
<evidence type="ECO:0000313" key="5">
    <source>
        <dbReference type="EMBL" id="KIL99366.1"/>
    </source>
</evidence>
<feature type="domain" description="HTH araC/xylS-type" evidence="4">
    <location>
        <begin position="1"/>
        <end position="90"/>
    </location>
</feature>
<keyword evidence="6" id="KW-1185">Reference proteome</keyword>
<comment type="caution">
    <text evidence="5">The sequence shown here is derived from an EMBL/GenBank/DDBJ whole genome shotgun (WGS) entry which is preliminary data.</text>
</comment>
<dbReference type="InterPro" id="IPR020449">
    <property type="entry name" value="Tscrpt_reg_AraC-type_HTH"/>
</dbReference>
<keyword evidence="1" id="KW-0805">Transcription regulation</keyword>
<dbReference type="Proteomes" id="UP000031971">
    <property type="component" value="Unassembled WGS sequence"/>
</dbReference>
<dbReference type="Gene3D" id="1.10.10.60">
    <property type="entry name" value="Homeodomain-like"/>
    <property type="match status" value="1"/>
</dbReference>
<dbReference type="GO" id="GO:0043565">
    <property type="term" value="F:sequence-specific DNA binding"/>
    <property type="evidence" value="ECO:0007669"/>
    <property type="project" value="InterPro"/>
</dbReference>
<dbReference type="EMBL" id="JXSL01000024">
    <property type="protein sequence ID" value="KIL99366.1"/>
    <property type="molecule type" value="Genomic_DNA"/>
</dbReference>
<dbReference type="InterPro" id="IPR018060">
    <property type="entry name" value="HTH_AraC"/>
</dbReference>
<dbReference type="PROSITE" id="PS01124">
    <property type="entry name" value="HTH_ARAC_FAMILY_2"/>
    <property type="match status" value="1"/>
</dbReference>
<evidence type="ECO:0000256" key="1">
    <source>
        <dbReference type="ARBA" id="ARBA00023015"/>
    </source>
</evidence>
<dbReference type="InterPro" id="IPR018062">
    <property type="entry name" value="HTH_AraC-typ_CS"/>
</dbReference>
<dbReference type="STRING" id="272627.CCC_04137"/>
<name>A0A0C2V2Q1_PARME</name>
<dbReference type="AlphaFoldDB" id="A0A0C2V2Q1"/>
<sequence>MQGKVPTLEELAGQFNLSVRTLNDEFKAEYGKPIQTFITEHRLNEAHAAIISTDIPLKSVALRLGYTHTNHFLTAFKKKFGYSPGSLRKKAGPDQSDD</sequence>
<organism evidence="5 6">
    <name type="scientific">Paramagnetospirillum magnetotacticum MS-1</name>
    <dbReference type="NCBI Taxonomy" id="272627"/>
    <lineage>
        <taxon>Bacteria</taxon>
        <taxon>Pseudomonadati</taxon>
        <taxon>Pseudomonadota</taxon>
        <taxon>Alphaproteobacteria</taxon>
        <taxon>Rhodospirillales</taxon>
        <taxon>Magnetospirillaceae</taxon>
        <taxon>Paramagnetospirillum</taxon>
    </lineage>
</organism>
<dbReference type="Pfam" id="PF12833">
    <property type="entry name" value="HTH_18"/>
    <property type="match status" value="1"/>
</dbReference>
<evidence type="ECO:0000256" key="2">
    <source>
        <dbReference type="ARBA" id="ARBA00023125"/>
    </source>
</evidence>
<dbReference type="GO" id="GO:0003700">
    <property type="term" value="F:DNA-binding transcription factor activity"/>
    <property type="evidence" value="ECO:0007669"/>
    <property type="project" value="InterPro"/>
</dbReference>